<keyword evidence="3" id="KW-1185">Reference proteome</keyword>
<gene>
    <name evidence="2" type="ORF">WMY93_028770</name>
</gene>
<feature type="region of interest" description="Disordered" evidence="1">
    <location>
        <begin position="180"/>
        <end position="211"/>
    </location>
</feature>
<evidence type="ECO:0000313" key="2">
    <source>
        <dbReference type="EMBL" id="KAK7882596.1"/>
    </source>
</evidence>
<sequence>MGQLRGGIADKLKGERALVQPPLHLQLVSATSQSPGLQHYCGRGASILPRERHRHRGGQSRDGGVNKPFAGASLLDEESGMGVVGLSPFRLLEGVVCAGWELCELEVQRALRPSCSVLMLGLPGSGAGVTTLFNCWMTARPLCARPQSCPLVQCCLLPCCVYCPPALLLKPVTPIPLHPPLPRSHWPDRTRRTRSPLPAERPLNADSLGDPLGLGPQQAFFSSLLTGL</sequence>
<organism evidence="2 3">
    <name type="scientific">Mugilogobius chulae</name>
    <name type="common">yellowstripe goby</name>
    <dbReference type="NCBI Taxonomy" id="88201"/>
    <lineage>
        <taxon>Eukaryota</taxon>
        <taxon>Metazoa</taxon>
        <taxon>Chordata</taxon>
        <taxon>Craniata</taxon>
        <taxon>Vertebrata</taxon>
        <taxon>Euteleostomi</taxon>
        <taxon>Actinopterygii</taxon>
        <taxon>Neopterygii</taxon>
        <taxon>Teleostei</taxon>
        <taxon>Neoteleostei</taxon>
        <taxon>Acanthomorphata</taxon>
        <taxon>Gobiaria</taxon>
        <taxon>Gobiiformes</taxon>
        <taxon>Gobioidei</taxon>
        <taxon>Gobiidae</taxon>
        <taxon>Gobionellinae</taxon>
        <taxon>Mugilogobius</taxon>
    </lineage>
</organism>
<evidence type="ECO:0000256" key="1">
    <source>
        <dbReference type="SAM" id="MobiDB-lite"/>
    </source>
</evidence>
<dbReference type="EMBL" id="JBBPFD010000021">
    <property type="protein sequence ID" value="KAK7882596.1"/>
    <property type="molecule type" value="Genomic_DNA"/>
</dbReference>
<protein>
    <submittedName>
        <fullName evidence="2">Uncharacterized protein</fullName>
    </submittedName>
</protein>
<accession>A0AAW0N118</accession>
<dbReference type="Proteomes" id="UP001460270">
    <property type="component" value="Unassembled WGS sequence"/>
</dbReference>
<dbReference type="AlphaFoldDB" id="A0AAW0N118"/>
<name>A0AAW0N118_9GOBI</name>
<evidence type="ECO:0000313" key="3">
    <source>
        <dbReference type="Proteomes" id="UP001460270"/>
    </source>
</evidence>
<proteinExistence type="predicted"/>
<reference evidence="3" key="1">
    <citation type="submission" date="2024-04" db="EMBL/GenBank/DDBJ databases">
        <title>Salinicola lusitanus LLJ914,a marine bacterium isolated from the Okinawa Trough.</title>
        <authorList>
            <person name="Li J."/>
        </authorList>
    </citation>
    <scope>NUCLEOTIDE SEQUENCE [LARGE SCALE GENOMIC DNA]</scope>
</reference>
<comment type="caution">
    <text evidence="2">The sequence shown here is derived from an EMBL/GenBank/DDBJ whole genome shotgun (WGS) entry which is preliminary data.</text>
</comment>